<name>A0A9W9IQ10_9EURO</name>
<accession>A0A9W9IQ10</accession>
<reference evidence="1" key="2">
    <citation type="journal article" date="2023" name="IMA Fungus">
        <title>Comparative genomic study of the Penicillium genus elucidates a diverse pangenome and 15 lateral gene transfer events.</title>
        <authorList>
            <person name="Petersen C."/>
            <person name="Sorensen T."/>
            <person name="Nielsen M.R."/>
            <person name="Sondergaard T.E."/>
            <person name="Sorensen J.L."/>
            <person name="Fitzpatrick D.A."/>
            <person name="Frisvad J.C."/>
            <person name="Nielsen K.L."/>
        </authorList>
    </citation>
    <scope>NUCLEOTIDE SEQUENCE</scope>
    <source>
        <strain evidence="1">IBT 20477</strain>
    </source>
</reference>
<dbReference type="InterPro" id="IPR044792">
    <property type="entry name" value="TAR1"/>
</dbReference>
<evidence type="ECO:0000313" key="2">
    <source>
        <dbReference type="Proteomes" id="UP001150942"/>
    </source>
</evidence>
<sequence length="283" mass="31070">MSVYSGTLTSRSVHPASPVLLTKNGPLVTLHSIAHSFAPIPKFDDRFARQNRCEPPPEFPLASPYSGIVHHLSGPHSYAPTQIHPKTSGSVDGAPLKGLPPPFAFTARTDAPEGDTFLGPLTGRPNRRWPAPGEVHQHECWLNPGGESGRKRFPFNNFTCYLTLFSKCFSSFDHSTCALSVSGRCIPKQLDSSKELYTGTGTLPKTGFSPSLTARSRALRQGPHPKHPLQITTRTPRGPDFKFELLPLHSPLLGQSRLVSFPPLIDMLKFSGYPYLIRGQPEK</sequence>
<dbReference type="PANTHER" id="PTHR47188:SF1">
    <property type="entry name" value="PROTEIN TAR1"/>
    <property type="match status" value="1"/>
</dbReference>
<gene>
    <name evidence="1" type="ORF">N7449_012541</name>
</gene>
<proteinExistence type="predicted"/>
<dbReference type="OrthoDB" id="4329339at2759"/>
<evidence type="ECO:0000313" key="1">
    <source>
        <dbReference type="EMBL" id="KAJ5180990.1"/>
    </source>
</evidence>
<dbReference type="PANTHER" id="PTHR47188">
    <property type="entry name" value="PROTEIN TAR1"/>
    <property type="match status" value="1"/>
</dbReference>
<dbReference type="EMBL" id="JAPQKQ010000010">
    <property type="protein sequence ID" value="KAJ5180990.1"/>
    <property type="molecule type" value="Genomic_DNA"/>
</dbReference>
<dbReference type="AlphaFoldDB" id="A0A9W9IQ10"/>
<dbReference type="Proteomes" id="UP001150942">
    <property type="component" value="Unassembled WGS sequence"/>
</dbReference>
<reference evidence="1" key="1">
    <citation type="submission" date="2022-11" db="EMBL/GenBank/DDBJ databases">
        <authorList>
            <person name="Petersen C."/>
        </authorList>
    </citation>
    <scope>NUCLEOTIDE SEQUENCE</scope>
    <source>
        <strain evidence="1">IBT 20477</strain>
    </source>
</reference>
<comment type="caution">
    <text evidence="1">The sequence shown here is derived from an EMBL/GenBank/DDBJ whole genome shotgun (WGS) entry which is preliminary data.</text>
</comment>
<organism evidence="1 2">
    <name type="scientific">Penicillium cf. viridicatum</name>
    <dbReference type="NCBI Taxonomy" id="2972119"/>
    <lineage>
        <taxon>Eukaryota</taxon>
        <taxon>Fungi</taxon>
        <taxon>Dikarya</taxon>
        <taxon>Ascomycota</taxon>
        <taxon>Pezizomycotina</taxon>
        <taxon>Eurotiomycetes</taxon>
        <taxon>Eurotiomycetidae</taxon>
        <taxon>Eurotiales</taxon>
        <taxon>Aspergillaceae</taxon>
        <taxon>Penicillium</taxon>
    </lineage>
</organism>
<dbReference type="GO" id="GO:0043457">
    <property type="term" value="P:regulation of cellular respiration"/>
    <property type="evidence" value="ECO:0007669"/>
    <property type="project" value="InterPro"/>
</dbReference>
<keyword evidence="2" id="KW-1185">Reference proteome</keyword>
<protein>
    <submittedName>
        <fullName evidence="1">Uncharacterized protein</fullName>
    </submittedName>
</protein>